<dbReference type="SUPFAM" id="SSF51679">
    <property type="entry name" value="Bacterial luciferase-like"/>
    <property type="match status" value="1"/>
</dbReference>
<dbReference type="InterPro" id="IPR050766">
    <property type="entry name" value="Bact_Lucif_Oxidored"/>
</dbReference>
<accession>A0A6V8L2C1</accession>
<dbReference type="RefSeq" id="WP_173075542.1">
    <property type="nucleotide sequence ID" value="NZ_BAABJB010000006.1"/>
</dbReference>
<keyword evidence="3" id="KW-0560">Oxidoreductase</keyword>
<dbReference type="CDD" id="cd00347">
    <property type="entry name" value="Flavin_utilizing_monoxygenases"/>
    <property type="match status" value="1"/>
</dbReference>
<dbReference type="Proteomes" id="UP000482960">
    <property type="component" value="Unassembled WGS sequence"/>
</dbReference>
<dbReference type="FunFam" id="3.20.20.30:FF:000002">
    <property type="entry name" value="LLM class flavin-dependent oxidoreductase"/>
    <property type="match status" value="1"/>
</dbReference>
<dbReference type="GO" id="GO:0016705">
    <property type="term" value="F:oxidoreductase activity, acting on paired donors, with incorporation or reduction of molecular oxygen"/>
    <property type="evidence" value="ECO:0007669"/>
    <property type="project" value="InterPro"/>
</dbReference>
<dbReference type="GO" id="GO:0004497">
    <property type="term" value="F:monooxygenase activity"/>
    <property type="evidence" value="ECO:0007669"/>
    <property type="project" value="UniProtKB-KW"/>
</dbReference>
<dbReference type="GO" id="GO:0005829">
    <property type="term" value="C:cytosol"/>
    <property type="evidence" value="ECO:0007669"/>
    <property type="project" value="TreeGrafter"/>
</dbReference>
<name>A0A6V8L2C1_9ACTN</name>
<dbReference type="NCBIfam" id="TIGR03558">
    <property type="entry name" value="oxido_grp_1"/>
    <property type="match status" value="1"/>
</dbReference>
<gene>
    <name evidence="3" type="ORF">Prum_018980</name>
</gene>
<dbReference type="InterPro" id="IPR019949">
    <property type="entry name" value="CmoO-like"/>
</dbReference>
<comment type="similarity">
    <text evidence="1">To bacterial alkanal monooxygenase alpha and beta chains.</text>
</comment>
<dbReference type="PANTHER" id="PTHR30137:SF6">
    <property type="entry name" value="LUCIFERASE-LIKE MONOOXYGENASE"/>
    <property type="match status" value="1"/>
</dbReference>
<dbReference type="AlphaFoldDB" id="A0A6V8L2C1"/>
<organism evidence="3 4">
    <name type="scientific">Phytohabitans rumicis</name>
    <dbReference type="NCBI Taxonomy" id="1076125"/>
    <lineage>
        <taxon>Bacteria</taxon>
        <taxon>Bacillati</taxon>
        <taxon>Actinomycetota</taxon>
        <taxon>Actinomycetes</taxon>
        <taxon>Micromonosporales</taxon>
        <taxon>Micromonosporaceae</taxon>
    </lineage>
</organism>
<protein>
    <submittedName>
        <fullName evidence="3">FMN-linked alkanal monooxygenase</fullName>
    </submittedName>
</protein>
<dbReference type="PANTHER" id="PTHR30137">
    <property type="entry name" value="LUCIFERASE-LIKE MONOOXYGENASE"/>
    <property type="match status" value="1"/>
</dbReference>
<proteinExistence type="predicted"/>
<dbReference type="InterPro" id="IPR011251">
    <property type="entry name" value="Luciferase-like_dom"/>
</dbReference>
<reference evidence="3 4" key="1">
    <citation type="submission" date="2020-03" db="EMBL/GenBank/DDBJ databases">
        <title>Whole genome shotgun sequence of Phytohabitans rumicis NBRC 108638.</title>
        <authorList>
            <person name="Komaki H."/>
            <person name="Tamura T."/>
        </authorList>
    </citation>
    <scope>NUCLEOTIDE SEQUENCE [LARGE SCALE GENOMIC DNA]</scope>
    <source>
        <strain evidence="3 4">NBRC 108638</strain>
    </source>
</reference>
<dbReference type="EMBL" id="BLPG01000001">
    <property type="protein sequence ID" value="GFJ88256.1"/>
    <property type="molecule type" value="Genomic_DNA"/>
</dbReference>
<feature type="domain" description="Luciferase-like" evidence="2">
    <location>
        <begin position="8"/>
        <end position="300"/>
    </location>
</feature>
<comment type="caution">
    <text evidence="3">The sequence shown here is derived from an EMBL/GenBank/DDBJ whole genome shotgun (WGS) entry which is preliminary data.</text>
</comment>
<reference evidence="3 4" key="2">
    <citation type="submission" date="2020-03" db="EMBL/GenBank/DDBJ databases">
        <authorList>
            <person name="Ichikawa N."/>
            <person name="Kimura A."/>
            <person name="Kitahashi Y."/>
            <person name="Uohara A."/>
        </authorList>
    </citation>
    <scope>NUCLEOTIDE SEQUENCE [LARGE SCALE GENOMIC DNA]</scope>
    <source>
        <strain evidence="3 4">NBRC 108638</strain>
    </source>
</reference>
<evidence type="ECO:0000313" key="4">
    <source>
        <dbReference type="Proteomes" id="UP000482960"/>
    </source>
</evidence>
<dbReference type="InterPro" id="IPR036661">
    <property type="entry name" value="Luciferase-like_sf"/>
</dbReference>
<dbReference type="Gene3D" id="3.20.20.30">
    <property type="entry name" value="Luciferase-like domain"/>
    <property type="match status" value="1"/>
</dbReference>
<evidence type="ECO:0000259" key="2">
    <source>
        <dbReference type="Pfam" id="PF00296"/>
    </source>
</evidence>
<evidence type="ECO:0000313" key="3">
    <source>
        <dbReference type="EMBL" id="GFJ88256.1"/>
    </source>
</evidence>
<evidence type="ECO:0000256" key="1">
    <source>
        <dbReference type="ARBA" id="ARBA00007789"/>
    </source>
</evidence>
<dbReference type="Pfam" id="PF00296">
    <property type="entry name" value="Bac_luciferase"/>
    <property type="match status" value="1"/>
</dbReference>
<sequence>MIDVPLSVLDVAPVAAGASAGEALRHTTELAKRVEQLGYHRFWVAEHHNMPAIASSAPAVLLAHLAAATSTMRVGSGGVMLPNHAPLVVAEQFGTLAALHPGRIDLGIGRAPGTDQATALALRRTVEGLSAESFPQELAELINMFTGEQPRPIVATPGLGESPAVWLLGSSGFSAQLAGVLGLPFSFAHHFSAANTLPALALYREHFRPSRWLDRPYAMVAVMTVCADTDERAQWLARPSALSFLRLRQGRPQALATPEEAAAYPYTDLERDFIAERHADQAVGSPETVSRSLSTLLARTRADEVMLTTLVYDIEARIRSFELVRKAVDQG</sequence>
<keyword evidence="3" id="KW-0503">Monooxygenase</keyword>
<keyword evidence="4" id="KW-1185">Reference proteome</keyword>